<protein>
    <recommendedName>
        <fullName evidence="3">YaaC</fullName>
    </recommendedName>
</protein>
<evidence type="ECO:0008006" key="3">
    <source>
        <dbReference type="Google" id="ProtNLM"/>
    </source>
</evidence>
<proteinExistence type="predicted"/>
<dbReference type="Proteomes" id="UP000076226">
    <property type="component" value="Chromosome"/>
</dbReference>
<organism evidence="1 2">
    <name type="scientific">Geobacillus subterraneus</name>
    <dbReference type="NCBI Taxonomy" id="129338"/>
    <lineage>
        <taxon>Bacteria</taxon>
        <taxon>Bacillati</taxon>
        <taxon>Bacillota</taxon>
        <taxon>Bacilli</taxon>
        <taxon>Bacillales</taxon>
        <taxon>Anoxybacillaceae</taxon>
        <taxon>Geobacillus</taxon>
    </lineage>
</organism>
<accession>A0ABM6AEX4</accession>
<dbReference type="RefSeq" id="WP_063167078.1">
    <property type="nucleotide sequence ID" value="NZ_CP014342.1"/>
</dbReference>
<reference evidence="1 2" key="1">
    <citation type="submission" date="2016-02" db="EMBL/GenBank/DDBJ databases">
        <title>Complete genome sequence of Geobacillus subterraneus KCTC 3922T.</title>
        <authorList>
            <person name="Lee D.-W."/>
            <person name="Lee Y.-J."/>
            <person name="Lee S.-J."/>
            <person name="Park G.-S."/>
            <person name="Lee S.-J."/>
            <person name="Shin J.-H."/>
        </authorList>
    </citation>
    <scope>NUCLEOTIDE SEQUENCE [LARGE SCALE GENOMIC DNA]</scope>
    <source>
        <strain evidence="1 2">KCTC 3922</strain>
    </source>
</reference>
<dbReference type="InterPro" id="IPR026988">
    <property type="entry name" value="YaaC-like"/>
</dbReference>
<dbReference type="EMBL" id="CP014342">
    <property type="protein sequence ID" value="AMX84938.1"/>
    <property type="molecule type" value="Genomic_DNA"/>
</dbReference>
<sequence>MFGNTNRAFSLSVFRSADTAQHFLQQCYKQQGRDDAVQRSYTNCYPFLYYLEHGQNFYAAAQQAPLSIKPVLLFYGMVQLLKACLLTVDPDYPESTSVLAHGVSTRKRKKQGYEFLDDEVKVQKNGLFTHFSEKMFHVKQEAGEKFRMGTLLQRICELHETFFSLNGRKKPLSLPIVHTVSPSMLAIPKTILDHYHMTLPRFVQYIGEEGQGRQLVFIKEEGEFLYFETAMPLSSVGEGPFLFHLNGTYYIPTKKEKIFTLPEIHAHYLLLYNLSMISRYETEWWSELLHSYSSKAYIFILQFLSVSAEKAPLLLNEYLMQKFLAKPNEKSPAV</sequence>
<name>A0ABM6AEX4_9BACL</name>
<gene>
    <name evidence="1" type="ORF">GS3922_15700</name>
</gene>
<evidence type="ECO:0000313" key="1">
    <source>
        <dbReference type="EMBL" id="AMX84938.1"/>
    </source>
</evidence>
<keyword evidence="2" id="KW-1185">Reference proteome</keyword>
<dbReference type="Pfam" id="PF14175">
    <property type="entry name" value="YaaC"/>
    <property type="match status" value="1"/>
</dbReference>
<dbReference type="GeneID" id="32406711"/>
<evidence type="ECO:0000313" key="2">
    <source>
        <dbReference type="Proteomes" id="UP000076226"/>
    </source>
</evidence>